<evidence type="ECO:0000313" key="1">
    <source>
        <dbReference type="EMBL" id="PJR13940.1"/>
    </source>
</evidence>
<dbReference type="AlphaFoldDB" id="A0A2J0Z091"/>
<organism evidence="1 2">
    <name type="scientific">Rhizobium meliloti</name>
    <name type="common">Ensifer meliloti</name>
    <name type="synonym">Sinorhizobium meliloti</name>
    <dbReference type="NCBI Taxonomy" id="382"/>
    <lineage>
        <taxon>Bacteria</taxon>
        <taxon>Pseudomonadati</taxon>
        <taxon>Pseudomonadota</taxon>
        <taxon>Alphaproteobacteria</taxon>
        <taxon>Hyphomicrobiales</taxon>
        <taxon>Rhizobiaceae</taxon>
        <taxon>Sinorhizobium/Ensifer group</taxon>
        <taxon>Sinorhizobium</taxon>
    </lineage>
</organism>
<comment type="caution">
    <text evidence="1">The sequence shown here is derived from an EMBL/GenBank/DDBJ whole genome shotgun (WGS) entry which is preliminary data.</text>
</comment>
<proteinExistence type="predicted"/>
<protein>
    <submittedName>
        <fullName evidence="1">Uncharacterized protein</fullName>
    </submittedName>
</protein>
<dbReference type="EMBL" id="NJGD01000008">
    <property type="protein sequence ID" value="PJR13940.1"/>
    <property type="molecule type" value="Genomic_DNA"/>
</dbReference>
<gene>
    <name evidence="1" type="ORF">CEJ86_19550</name>
</gene>
<sequence>MNAGPSPVQIRLDKIRARHGEASRDWTVDVKTRGQRQLFARLLPTAPRSSVATITEECGWQNEEFLIHAHSDIEFLLRIYGRLVERLAEKTRALACYEERPEKNYAAECAIKCGEPAFKKFLEECHGLERPLTDERAATKVRSVLGIGSRRQLNEDPAAAERWCDLRGHFDAWRRRG</sequence>
<dbReference type="Proteomes" id="UP000231987">
    <property type="component" value="Unassembled WGS sequence"/>
</dbReference>
<dbReference type="RefSeq" id="WP_100672998.1">
    <property type="nucleotide sequence ID" value="NZ_NJGD01000008.1"/>
</dbReference>
<evidence type="ECO:0000313" key="2">
    <source>
        <dbReference type="Proteomes" id="UP000231987"/>
    </source>
</evidence>
<accession>A0A2J0Z091</accession>
<reference evidence="1 2" key="1">
    <citation type="submission" date="2017-06" db="EMBL/GenBank/DDBJ databases">
        <title>Ensifer strains isolated from leguminous trees and herbs display diverse denitrification phenotypes with some acting as strong N2O sinks.</title>
        <authorList>
            <person name="Woliy K."/>
            <person name="Mania D."/>
            <person name="Bakken L.R."/>
            <person name="Frostegard A."/>
        </authorList>
    </citation>
    <scope>NUCLEOTIDE SEQUENCE [LARGE SCALE GENOMIC DNA]</scope>
    <source>
        <strain evidence="1 2">AC50a</strain>
    </source>
</reference>
<name>A0A2J0Z091_RHIML</name>